<dbReference type="AlphaFoldDB" id="A0A146I6M3"/>
<feature type="transmembrane region" description="Helical" evidence="7">
    <location>
        <begin position="6"/>
        <end position="23"/>
    </location>
</feature>
<comment type="function">
    <text evidence="1">Core subunit of the mitochondrial membrane respiratory chain NADH dehydrogenase (Complex I) that is believed to belong to the minimal assembly required for catalysis. Complex I functions in the transfer of electrons from NADH to the respiratory chain. The immediate electron acceptor for the enzyme is believed to be ubiquinone.</text>
</comment>
<dbReference type="PANTHER" id="PTHR43507">
    <property type="entry name" value="NADH-UBIQUINONE OXIDOREDUCTASE CHAIN 4"/>
    <property type="match status" value="1"/>
</dbReference>
<evidence type="ECO:0000256" key="2">
    <source>
        <dbReference type="ARBA" id="ARBA00004141"/>
    </source>
</evidence>
<feature type="domain" description="NADH:quinone oxidoreductase/Mrp antiporter transmembrane" evidence="8">
    <location>
        <begin position="119"/>
        <end position="403"/>
    </location>
</feature>
<evidence type="ECO:0000256" key="7">
    <source>
        <dbReference type="RuleBase" id="RU003297"/>
    </source>
</evidence>
<feature type="transmembrane region" description="Helical" evidence="7">
    <location>
        <begin position="124"/>
        <end position="142"/>
    </location>
</feature>
<keyword evidence="7" id="KW-0830">Ubiquinone</keyword>
<feature type="transmembrane region" description="Helical" evidence="7">
    <location>
        <begin position="384"/>
        <end position="416"/>
    </location>
</feature>
<comment type="catalytic activity">
    <reaction evidence="7">
        <text>a ubiquinone + NADH + 5 H(+)(in) = a ubiquinol + NAD(+) + 4 H(+)(out)</text>
        <dbReference type="Rhea" id="RHEA:29091"/>
        <dbReference type="Rhea" id="RHEA-COMP:9565"/>
        <dbReference type="Rhea" id="RHEA-COMP:9566"/>
        <dbReference type="ChEBI" id="CHEBI:15378"/>
        <dbReference type="ChEBI" id="CHEBI:16389"/>
        <dbReference type="ChEBI" id="CHEBI:17976"/>
        <dbReference type="ChEBI" id="CHEBI:57540"/>
        <dbReference type="ChEBI" id="CHEBI:57945"/>
        <dbReference type="EC" id="7.1.1.2"/>
    </reaction>
</comment>
<gene>
    <name evidence="9" type="primary">nad4</name>
</gene>
<dbReference type="GO" id="GO:0003954">
    <property type="term" value="F:NADH dehydrogenase activity"/>
    <property type="evidence" value="ECO:0007669"/>
    <property type="project" value="TreeGrafter"/>
</dbReference>
<sequence>MNILLLLIGLPIIGSLFILGSNVSLSKAKIIGLNVSLITFLLSLGLWILFDKSYPYYQFVALDGYLGIDGISIFFIILTTFLIPLCLLIGWNLEKLPKEYIIAFLILESCLIAVFSVLDLLIFYIFFESVLIPMFLIIGIWGSRERKIQAAYQFFLYTLLGSILMLIGILIIYFEIGTTNIEILTELLPKERSSKQIFLWLTFFASFAIKIPMIPFHIWLPEAHVEAPTGGSVILAGLLLKLGTYGFLRFSIPMFPYASIYFTPLIYTLSVIGIIYTSLTTLRQIDLKKIIAYSSIGHMNYVTLGLFSFNIQGLHGGLLLMLSHGIVSSALFLCIGMLYERTHTRLLKYYGGITQRMPVFAIIFLFFILANISVPGTSSFVGEFLILASVGASNFIIACLAGLSVILGAAYSIWLYNRVCFGPSSKYLPIDGYPDLSRREVFILIPLIFMTLYMGVSPNYFIEVIHYSLAKILAL</sequence>
<keyword evidence="7" id="KW-0249">Electron transport</keyword>
<dbReference type="RefSeq" id="YP_009245590.1">
    <property type="nucleotide sequence ID" value="NC_029886.1"/>
</dbReference>
<dbReference type="PANTHER" id="PTHR43507:SF1">
    <property type="entry name" value="NADH-UBIQUINONE OXIDOREDUCTASE CHAIN 4"/>
    <property type="match status" value="1"/>
</dbReference>
<dbReference type="InterPro" id="IPR003918">
    <property type="entry name" value="NADH_UbQ_OxRdtase"/>
</dbReference>
<feature type="transmembrane region" description="Helical" evidence="7">
    <location>
        <begin position="258"/>
        <end position="279"/>
    </location>
</feature>
<comment type="subcellular location">
    <subcellularLocation>
        <location evidence="2">Membrane</location>
        <topology evidence="2">Multi-pass membrane protein</topology>
    </subcellularLocation>
    <subcellularLocation>
        <location evidence="7">Mitochondrion membrane</location>
        <topology evidence="7">Multi-pass membrane protein</topology>
    </subcellularLocation>
</comment>
<name>A0A146I6M3_9EUKA</name>
<dbReference type="EC" id="7.1.1.2" evidence="7"/>
<feature type="transmembrane region" description="Helical" evidence="7">
    <location>
        <begin position="291"/>
        <end position="311"/>
    </location>
</feature>
<geneLocation type="mitochondrion" evidence="9"/>
<dbReference type="GO" id="GO:0008137">
    <property type="term" value="F:NADH dehydrogenase (ubiquinone) activity"/>
    <property type="evidence" value="ECO:0007669"/>
    <property type="project" value="UniProtKB-UniRule"/>
</dbReference>
<dbReference type="GO" id="GO:0031966">
    <property type="term" value="C:mitochondrial membrane"/>
    <property type="evidence" value="ECO:0007669"/>
    <property type="project" value="UniProtKB-SubCell"/>
</dbReference>
<feature type="transmembrane region" description="Helical" evidence="7">
    <location>
        <begin position="100"/>
        <end position="118"/>
    </location>
</feature>
<evidence type="ECO:0000256" key="3">
    <source>
        <dbReference type="ARBA" id="ARBA00009025"/>
    </source>
</evidence>
<comment type="function">
    <text evidence="7">Core subunit of the mitochondrial membrane respiratory chain NADH dehydrogenase (Complex I) which catalyzes electron transfer from NADH through the respiratory chain, using ubiquinone as an electron acceptor. Essential for the catalytic activity and assembly of complex I.</text>
</comment>
<feature type="transmembrane region" description="Helical" evidence="7">
    <location>
        <begin position="232"/>
        <end position="252"/>
    </location>
</feature>
<evidence type="ECO:0000256" key="6">
    <source>
        <dbReference type="ARBA" id="ARBA00023136"/>
    </source>
</evidence>
<keyword evidence="7" id="KW-0679">Respiratory chain</keyword>
<feature type="transmembrane region" description="Helical" evidence="7">
    <location>
        <begin position="154"/>
        <end position="177"/>
    </location>
</feature>
<feature type="transmembrane region" description="Helical" evidence="7">
    <location>
        <begin position="317"/>
        <end position="339"/>
    </location>
</feature>
<evidence type="ECO:0000256" key="5">
    <source>
        <dbReference type="ARBA" id="ARBA00022989"/>
    </source>
</evidence>
<evidence type="ECO:0000256" key="4">
    <source>
        <dbReference type="ARBA" id="ARBA00022692"/>
    </source>
</evidence>
<keyword evidence="5 7" id="KW-1133">Transmembrane helix</keyword>
<feature type="transmembrane region" description="Helical" evidence="7">
    <location>
        <begin position="197"/>
        <end position="220"/>
    </location>
</feature>
<dbReference type="GeneID" id="27217995"/>
<dbReference type="InterPro" id="IPR001750">
    <property type="entry name" value="ND/Mrp_TM"/>
</dbReference>
<comment type="similarity">
    <text evidence="3 7">Belongs to the complex I subunit 4 family.</text>
</comment>
<dbReference type="PRINTS" id="PR01437">
    <property type="entry name" value="NUOXDRDTASE4"/>
</dbReference>
<keyword evidence="4 7" id="KW-0812">Transmembrane</keyword>
<protein>
    <recommendedName>
        <fullName evidence="7">NADH-ubiquinone oxidoreductase chain 4</fullName>
        <ecNumber evidence="7">7.1.1.2</ecNumber>
    </recommendedName>
</protein>
<keyword evidence="7" id="KW-0813">Transport</keyword>
<feature type="transmembrane region" description="Helical" evidence="7">
    <location>
        <begin position="30"/>
        <end position="50"/>
    </location>
</feature>
<feature type="transmembrane region" description="Helical" evidence="7">
    <location>
        <begin position="441"/>
        <end position="462"/>
    </location>
</feature>
<keyword evidence="7 9" id="KW-0496">Mitochondrion</keyword>
<dbReference type="NCBIfam" id="TIGR01972">
    <property type="entry name" value="NDH_I_M"/>
    <property type="match status" value="1"/>
</dbReference>
<keyword evidence="6 7" id="KW-0472">Membrane</keyword>
<feature type="transmembrane region" description="Helical" evidence="7">
    <location>
        <begin position="70"/>
        <end position="93"/>
    </location>
</feature>
<dbReference type="GO" id="GO:0015990">
    <property type="term" value="P:electron transport coupled proton transport"/>
    <property type="evidence" value="ECO:0007669"/>
    <property type="project" value="TreeGrafter"/>
</dbReference>
<feature type="transmembrane region" description="Helical" evidence="7">
    <location>
        <begin position="359"/>
        <end position="378"/>
    </location>
</feature>
<proteinExistence type="inferred from homology"/>
<dbReference type="InterPro" id="IPR010227">
    <property type="entry name" value="NADH_Q_OxRdtase_chainM/4"/>
</dbReference>
<dbReference type="Pfam" id="PF00361">
    <property type="entry name" value="Proton_antipo_M"/>
    <property type="match status" value="1"/>
</dbReference>
<evidence type="ECO:0000259" key="8">
    <source>
        <dbReference type="Pfam" id="PF00361"/>
    </source>
</evidence>
<evidence type="ECO:0000313" key="9">
    <source>
        <dbReference type="EMBL" id="BAU71442.1"/>
    </source>
</evidence>
<dbReference type="GO" id="GO:0042773">
    <property type="term" value="P:ATP synthesis coupled electron transport"/>
    <property type="evidence" value="ECO:0007669"/>
    <property type="project" value="InterPro"/>
</dbReference>
<accession>A0A146I6M3</accession>
<dbReference type="EMBL" id="AP015014">
    <property type="protein sequence ID" value="BAU71442.1"/>
    <property type="molecule type" value="Genomic_DNA"/>
</dbReference>
<reference evidence="9" key="1">
    <citation type="submission" date="2015-10" db="EMBL/GenBank/DDBJ databases">
        <title>The mitochondrial genome of Diphylleia rotans.</title>
        <authorList>
            <person name="Kamikawa R."/>
            <person name="Roger A.J."/>
        </authorList>
    </citation>
    <scope>NUCLEOTIDE SEQUENCE</scope>
    <source>
        <strain evidence="9">NIES-3764</strain>
    </source>
</reference>
<organism evidence="9">
    <name type="scientific">Diphylleia rotans</name>
    <dbReference type="NCBI Taxonomy" id="190327"/>
    <lineage>
        <taxon>Eukaryota</taxon>
        <taxon>CRuMs</taxon>
        <taxon>Collodictyonidae</taxon>
        <taxon>Diphylleia</taxon>
    </lineage>
</organism>
<evidence type="ECO:0000256" key="1">
    <source>
        <dbReference type="ARBA" id="ARBA00003257"/>
    </source>
</evidence>
<keyword evidence="7" id="KW-0520">NAD</keyword>
<dbReference type="GO" id="GO:0048039">
    <property type="term" value="F:ubiquinone binding"/>
    <property type="evidence" value="ECO:0007669"/>
    <property type="project" value="TreeGrafter"/>
</dbReference>